<sequence>MKELSNIKSILCTPSLEIMSLIDISNAFQRINLKPHLRKYFVVATEFGYFEPQTPAFGVSIDHIFGMNLLCRF</sequence>
<reference evidence="1" key="1">
    <citation type="submission" date="2014-07" db="EMBL/GenBank/DDBJ databases">
        <authorList>
            <person name="Martin A.A"/>
            <person name="De Silva N."/>
        </authorList>
    </citation>
    <scope>NUCLEOTIDE SEQUENCE</scope>
</reference>
<evidence type="ECO:0000313" key="1">
    <source>
        <dbReference type="Proteomes" id="UP000035680"/>
    </source>
</evidence>
<name>A0A0K0G4U2_STRVS</name>
<keyword evidence="1" id="KW-1185">Reference proteome</keyword>
<dbReference type="AlphaFoldDB" id="A0A0K0G4U2"/>
<protein>
    <submittedName>
        <fullName evidence="2">Reverse transcriptase domain-containing protein</fullName>
    </submittedName>
</protein>
<evidence type="ECO:0000313" key="2">
    <source>
        <dbReference type="WBParaSite" id="SVE_1975300.1"/>
    </source>
</evidence>
<dbReference type="Proteomes" id="UP000035680">
    <property type="component" value="Unassembled WGS sequence"/>
</dbReference>
<accession>A0A0K0G4U2</accession>
<reference evidence="2" key="2">
    <citation type="submission" date="2015-08" db="UniProtKB">
        <authorList>
            <consortium name="WormBaseParasite"/>
        </authorList>
    </citation>
    <scope>IDENTIFICATION</scope>
</reference>
<proteinExistence type="predicted"/>
<dbReference type="WBParaSite" id="SVE_1975300.1">
    <property type="protein sequence ID" value="SVE_1975300.1"/>
    <property type="gene ID" value="SVE_1975300"/>
</dbReference>
<organism evidence="1 2">
    <name type="scientific">Strongyloides venezuelensis</name>
    <name type="common">Threadworm</name>
    <dbReference type="NCBI Taxonomy" id="75913"/>
    <lineage>
        <taxon>Eukaryota</taxon>
        <taxon>Metazoa</taxon>
        <taxon>Ecdysozoa</taxon>
        <taxon>Nematoda</taxon>
        <taxon>Chromadorea</taxon>
        <taxon>Rhabditida</taxon>
        <taxon>Tylenchina</taxon>
        <taxon>Panagrolaimomorpha</taxon>
        <taxon>Strongyloidoidea</taxon>
        <taxon>Strongyloididae</taxon>
        <taxon>Strongyloides</taxon>
    </lineage>
</organism>